<proteinExistence type="predicted"/>
<dbReference type="Proteomes" id="UP000535078">
    <property type="component" value="Unassembled WGS sequence"/>
</dbReference>
<dbReference type="Pfam" id="PF19648">
    <property type="entry name" value="DUF6151"/>
    <property type="match status" value="1"/>
</dbReference>
<dbReference type="Gene3D" id="3.90.1590.10">
    <property type="entry name" value="glutathione-dependent formaldehyde- activating enzyme (gfa)"/>
    <property type="match status" value="1"/>
</dbReference>
<name>A0A7X5XUF9_9SPHN</name>
<evidence type="ECO:0008006" key="3">
    <source>
        <dbReference type="Google" id="ProtNLM"/>
    </source>
</evidence>
<organism evidence="1 2">
    <name type="scientific">Sphingopyxis italica</name>
    <dbReference type="NCBI Taxonomy" id="1129133"/>
    <lineage>
        <taxon>Bacteria</taxon>
        <taxon>Pseudomonadati</taxon>
        <taxon>Pseudomonadota</taxon>
        <taxon>Alphaproteobacteria</taxon>
        <taxon>Sphingomonadales</taxon>
        <taxon>Sphingomonadaceae</taxon>
        <taxon>Sphingopyxis</taxon>
    </lineage>
</organism>
<dbReference type="EMBL" id="JAATIT010000007">
    <property type="protein sequence ID" value="NJB91525.1"/>
    <property type="molecule type" value="Genomic_DNA"/>
</dbReference>
<dbReference type="RefSeq" id="WP_167922882.1">
    <property type="nucleotide sequence ID" value="NZ_JAATIT010000007.1"/>
</dbReference>
<evidence type="ECO:0000313" key="2">
    <source>
        <dbReference type="Proteomes" id="UP000535078"/>
    </source>
</evidence>
<evidence type="ECO:0000313" key="1">
    <source>
        <dbReference type="EMBL" id="NJB91525.1"/>
    </source>
</evidence>
<comment type="caution">
    <text evidence="1">The sequence shown here is derived from an EMBL/GenBank/DDBJ whole genome shotgun (WGS) entry which is preliminary data.</text>
</comment>
<reference evidence="1 2" key="1">
    <citation type="submission" date="2020-03" db="EMBL/GenBank/DDBJ databases">
        <title>Genomic Encyclopedia of Type Strains, Phase IV (KMG-IV): sequencing the most valuable type-strain genomes for metagenomic binning, comparative biology and taxonomic classification.</title>
        <authorList>
            <person name="Goeker M."/>
        </authorList>
    </citation>
    <scope>NUCLEOTIDE SEQUENCE [LARGE SCALE GENOMIC DNA]</scope>
    <source>
        <strain evidence="1 2">DSM 25229</strain>
    </source>
</reference>
<sequence length="209" mass="23153">MTSDLSFACDCGTVSGMLIDVGPDQGDHVVCHCTDCQDLAHYLGHAGRILDAHGGSSLYQSRCAHLRLDTGRDQLACVHLTDKPMLRWYATCCRLPLFNSHANGKLPFFTAQFVACDPATRDRLIGPPRGHLFLQEGVGDTSGLPKMRTATMIRRFFVRVIKDLISGDRRRCALFDAKTLEPIATPHRLTGEERQALKGRRTDANFDPV</sequence>
<dbReference type="AlphaFoldDB" id="A0A7X5XUF9"/>
<accession>A0A7X5XUF9</accession>
<protein>
    <recommendedName>
        <fullName evidence="3">CENP-V/GFA domain-containing protein</fullName>
    </recommendedName>
</protein>
<dbReference type="InterPro" id="IPR046149">
    <property type="entry name" value="DUF6151"/>
</dbReference>
<gene>
    <name evidence="1" type="ORF">GGR90_003737</name>
</gene>
<keyword evidence="2" id="KW-1185">Reference proteome</keyword>